<dbReference type="SMART" id="SM00829">
    <property type="entry name" value="PKS_ER"/>
    <property type="match status" value="1"/>
</dbReference>
<sequence>MSARMQAVIARGAGGPEVLQLVERDVPAPGPGEVLIRTAAAGVNRPDIMQRTGALPAPPDASDVLGLEVAGEIARAGEGMDPGLVGQRVMALVKCGGYGSHVIARADQCLRVPEGLNLEEAAALPEGLFTIWHNLFDRGALKPGDTVLIEGGAGGIGTLATQLAIAWGAHVIATAGGPEKCARLEQMGARAINYREGDLEANVMRLTGDAGVDVVLDILGGDAVNKHLACMAPGGRHIGLSFMSGMMAPVNLGLVMRKGLWLSSSTLRPKSDAEKASIAASVRTHLLPLLGAGKARPVMSDAFPLTEAAAAHELLESGTNVGKIVLTFEEDTTR</sequence>
<accession>A0ABU3DBK8</accession>
<protein>
    <submittedName>
        <fullName evidence="4">NAD(P)H-quinone oxidoreductase</fullName>
    </submittedName>
</protein>
<dbReference type="PANTHER" id="PTHR48106">
    <property type="entry name" value="QUINONE OXIDOREDUCTASE PIG3-RELATED"/>
    <property type="match status" value="1"/>
</dbReference>
<dbReference type="Gene3D" id="3.40.50.720">
    <property type="entry name" value="NAD(P)-binding Rossmann-like Domain"/>
    <property type="match status" value="1"/>
</dbReference>
<dbReference type="RefSeq" id="WP_311688511.1">
    <property type="nucleotide sequence ID" value="NZ_JAVRHL010000001.1"/>
</dbReference>
<evidence type="ECO:0000313" key="5">
    <source>
        <dbReference type="Proteomes" id="UP001265259"/>
    </source>
</evidence>
<dbReference type="InterPro" id="IPR013154">
    <property type="entry name" value="ADH-like_N"/>
</dbReference>
<comment type="caution">
    <text evidence="4">The sequence shown here is derived from an EMBL/GenBank/DDBJ whole genome shotgun (WGS) entry which is preliminary data.</text>
</comment>
<dbReference type="CDD" id="cd05276">
    <property type="entry name" value="p53_inducible_oxidoreductase"/>
    <property type="match status" value="1"/>
</dbReference>
<dbReference type="Pfam" id="PF08240">
    <property type="entry name" value="ADH_N"/>
    <property type="match status" value="1"/>
</dbReference>
<dbReference type="Gene3D" id="3.90.180.10">
    <property type="entry name" value="Medium-chain alcohol dehydrogenases, catalytic domain"/>
    <property type="match status" value="1"/>
</dbReference>
<feature type="domain" description="Enoyl reductase (ER)" evidence="3">
    <location>
        <begin position="14"/>
        <end position="326"/>
    </location>
</feature>
<keyword evidence="2" id="KW-0560">Oxidoreductase</keyword>
<evidence type="ECO:0000259" key="3">
    <source>
        <dbReference type="SMART" id="SM00829"/>
    </source>
</evidence>
<evidence type="ECO:0000256" key="1">
    <source>
        <dbReference type="ARBA" id="ARBA00022857"/>
    </source>
</evidence>
<reference evidence="4 5" key="1">
    <citation type="submission" date="2023-09" db="EMBL/GenBank/DDBJ databases">
        <authorList>
            <person name="Rey-Velasco X."/>
        </authorList>
    </citation>
    <scope>NUCLEOTIDE SEQUENCE [LARGE SCALE GENOMIC DNA]</scope>
    <source>
        <strain evidence="4 5">F158</strain>
    </source>
</reference>
<dbReference type="InterPro" id="IPR020843">
    <property type="entry name" value="ER"/>
</dbReference>
<dbReference type="PANTHER" id="PTHR48106:SF18">
    <property type="entry name" value="QUINONE OXIDOREDUCTASE PIG3"/>
    <property type="match status" value="1"/>
</dbReference>
<proteinExistence type="predicted"/>
<gene>
    <name evidence="4" type="ORF">RM543_00260</name>
</gene>
<dbReference type="InterPro" id="IPR013149">
    <property type="entry name" value="ADH-like_C"/>
</dbReference>
<keyword evidence="1" id="KW-0521">NADP</keyword>
<name>A0ABU3DBK8_9RHOB</name>
<evidence type="ECO:0000256" key="2">
    <source>
        <dbReference type="ARBA" id="ARBA00023002"/>
    </source>
</evidence>
<dbReference type="NCBIfam" id="TIGR02824">
    <property type="entry name" value="quinone_pig3"/>
    <property type="match status" value="1"/>
</dbReference>
<keyword evidence="5" id="KW-1185">Reference proteome</keyword>
<dbReference type="Proteomes" id="UP001265259">
    <property type="component" value="Unassembled WGS sequence"/>
</dbReference>
<dbReference type="SUPFAM" id="SSF51735">
    <property type="entry name" value="NAD(P)-binding Rossmann-fold domains"/>
    <property type="match status" value="1"/>
</dbReference>
<dbReference type="InterPro" id="IPR014189">
    <property type="entry name" value="Quinone_OxRdtase_PIG3"/>
</dbReference>
<dbReference type="InterPro" id="IPR036291">
    <property type="entry name" value="NAD(P)-bd_dom_sf"/>
</dbReference>
<dbReference type="Pfam" id="PF00107">
    <property type="entry name" value="ADH_zinc_N"/>
    <property type="match status" value="1"/>
</dbReference>
<dbReference type="EMBL" id="JAVRHL010000001">
    <property type="protein sequence ID" value="MDT0681100.1"/>
    <property type="molecule type" value="Genomic_DNA"/>
</dbReference>
<organism evidence="4 5">
    <name type="scientific">Tropicimonas omnivorans</name>
    <dbReference type="NCBI Taxonomy" id="3075590"/>
    <lineage>
        <taxon>Bacteria</taxon>
        <taxon>Pseudomonadati</taxon>
        <taxon>Pseudomonadota</taxon>
        <taxon>Alphaproteobacteria</taxon>
        <taxon>Rhodobacterales</taxon>
        <taxon>Roseobacteraceae</taxon>
        <taxon>Tropicimonas</taxon>
    </lineage>
</organism>
<dbReference type="SUPFAM" id="SSF50129">
    <property type="entry name" value="GroES-like"/>
    <property type="match status" value="1"/>
</dbReference>
<dbReference type="InterPro" id="IPR011032">
    <property type="entry name" value="GroES-like_sf"/>
</dbReference>
<evidence type="ECO:0000313" key="4">
    <source>
        <dbReference type="EMBL" id="MDT0681100.1"/>
    </source>
</evidence>